<accession>A0A1N6VUL4</accession>
<dbReference type="EMBL" id="FTNO01000001">
    <property type="protein sequence ID" value="SIQ81510.1"/>
    <property type="molecule type" value="Genomic_DNA"/>
</dbReference>
<name>A0A1N6VUL4_9EURY</name>
<gene>
    <name evidence="2" type="ORF">SAMN05421858_0492</name>
</gene>
<dbReference type="Pfam" id="PF13649">
    <property type="entry name" value="Methyltransf_25"/>
    <property type="match status" value="1"/>
</dbReference>
<organism evidence="2 3">
    <name type="scientific">Haladaptatus litoreus</name>
    <dbReference type="NCBI Taxonomy" id="553468"/>
    <lineage>
        <taxon>Archaea</taxon>
        <taxon>Methanobacteriati</taxon>
        <taxon>Methanobacteriota</taxon>
        <taxon>Stenosarchaea group</taxon>
        <taxon>Halobacteria</taxon>
        <taxon>Halobacteriales</taxon>
        <taxon>Haladaptataceae</taxon>
        <taxon>Haladaptatus</taxon>
    </lineage>
</organism>
<proteinExistence type="predicted"/>
<dbReference type="GO" id="GO:0008168">
    <property type="term" value="F:methyltransferase activity"/>
    <property type="evidence" value="ECO:0007669"/>
    <property type="project" value="UniProtKB-KW"/>
</dbReference>
<dbReference type="OrthoDB" id="1018at2157"/>
<dbReference type="RefSeq" id="WP_076427648.1">
    <property type="nucleotide sequence ID" value="NZ_FTNO01000001.1"/>
</dbReference>
<evidence type="ECO:0000259" key="1">
    <source>
        <dbReference type="Pfam" id="PF13649"/>
    </source>
</evidence>
<dbReference type="SUPFAM" id="SSF53335">
    <property type="entry name" value="S-adenosyl-L-methionine-dependent methyltransferases"/>
    <property type="match status" value="1"/>
</dbReference>
<keyword evidence="2" id="KW-0489">Methyltransferase</keyword>
<dbReference type="Gene3D" id="3.40.50.150">
    <property type="entry name" value="Vaccinia Virus protein VP39"/>
    <property type="match status" value="1"/>
</dbReference>
<reference evidence="3" key="1">
    <citation type="submission" date="2017-01" db="EMBL/GenBank/DDBJ databases">
        <authorList>
            <person name="Varghese N."/>
            <person name="Submissions S."/>
        </authorList>
    </citation>
    <scope>NUCLEOTIDE SEQUENCE [LARGE SCALE GENOMIC DNA]</scope>
    <source>
        <strain evidence="3">CGMCC 1.7737</strain>
    </source>
</reference>
<evidence type="ECO:0000313" key="2">
    <source>
        <dbReference type="EMBL" id="SIQ81510.1"/>
    </source>
</evidence>
<keyword evidence="2" id="KW-0808">Transferase</keyword>
<evidence type="ECO:0000313" key="3">
    <source>
        <dbReference type="Proteomes" id="UP000186914"/>
    </source>
</evidence>
<dbReference type="CDD" id="cd02440">
    <property type="entry name" value="AdoMet_MTases"/>
    <property type="match status" value="1"/>
</dbReference>
<feature type="domain" description="Methyltransferase" evidence="1">
    <location>
        <begin position="54"/>
        <end position="149"/>
    </location>
</feature>
<dbReference type="Proteomes" id="UP000186914">
    <property type="component" value="Unassembled WGS sequence"/>
</dbReference>
<protein>
    <submittedName>
        <fullName evidence="2">Methyltransferase domain-containing protein</fullName>
    </submittedName>
</protein>
<sequence>MADDDPLAKIDPANYYDDLGEGEWERLEESFKNSLEFENTTDYLDQYLPKSGHILDAGGAAGRYSIWLAEQGYDVTLLDLSAEQVAIAKERISKRDLESQVTVQQGDIRDLPFSADQFDATLCLGGPLSHVVVDDQRNKAVCELHRVTTSDAPIFVSVMGFVAVVQNLVKSAPHFETGVRQLPDLVETATYSAELAEKYEGDDPSFVECHFFRAPELRDLLENHGFALEIVAGLEGPASNFGTALEEIDADAQENVAEVVRKLREDPTIADLSNHILAVGRVE</sequence>
<dbReference type="GO" id="GO:0032259">
    <property type="term" value="P:methylation"/>
    <property type="evidence" value="ECO:0007669"/>
    <property type="project" value="UniProtKB-KW"/>
</dbReference>
<dbReference type="AlphaFoldDB" id="A0A1N6VUL4"/>
<keyword evidence="3" id="KW-1185">Reference proteome</keyword>
<dbReference type="InterPro" id="IPR041698">
    <property type="entry name" value="Methyltransf_25"/>
</dbReference>
<dbReference type="InterPro" id="IPR029063">
    <property type="entry name" value="SAM-dependent_MTases_sf"/>
</dbReference>